<dbReference type="InterPro" id="IPR017853">
    <property type="entry name" value="GH"/>
</dbReference>
<dbReference type="AlphaFoldDB" id="A0A1S8TAZ8"/>
<dbReference type="Gene3D" id="3.20.20.80">
    <property type="entry name" value="Glycosidases"/>
    <property type="match status" value="1"/>
</dbReference>
<dbReference type="GO" id="GO:0031176">
    <property type="term" value="F:endo-1,4-beta-xylanase activity"/>
    <property type="evidence" value="ECO:0007669"/>
    <property type="project" value="UniProtKB-EC"/>
</dbReference>
<dbReference type="SUPFAM" id="SSF51445">
    <property type="entry name" value="(Trans)glycosidases"/>
    <property type="match status" value="1"/>
</dbReference>
<dbReference type="RefSeq" id="WP_077848709.1">
    <property type="nucleotide sequence ID" value="NZ_LZZM01000194.1"/>
</dbReference>
<protein>
    <recommendedName>
        <fullName evidence="9">Beta-xylanase</fullName>
        <ecNumber evidence="9">3.2.1.8</ecNumber>
    </recommendedName>
</protein>
<dbReference type="SMART" id="SM00633">
    <property type="entry name" value="Glyco_10"/>
    <property type="match status" value="1"/>
</dbReference>
<keyword evidence="7 9" id="KW-0326">Glycosidase</keyword>
<dbReference type="InterPro" id="IPR044846">
    <property type="entry name" value="GH10"/>
</dbReference>
<sequence length="399" mass="44559">MKKYISMILSATLIISTFLTSGIQVKAATTTKAATNVNNANLLNTYGNVFGKVGTTLGSSQILDRNAINATKKEYNSVTPENEMKPDAVLGHSANVISISQAKALGYYIPDNYPESTVPKLDFTTVDNMLKFCYENGLSMRGHTLVWHSQTPDWYFRNGYNPNGNYVNQNVMNKRMEFYIKSVMGHVFSSKYGSAVYAWDVVNEYLHAESAGGSGWQKIYGSNLGARAGFVKQAFQYAYETLEYFGLTNKVKLFYNDYNEYMEVNNIINLINYINSGKKICAGIGMQSHLTTQFPSVAYYKSALNAFAKAGFEIQITELDAGCTSLSEQAKYYYDLMSAILSAKKSGANITALVFWGLSDDHSWRSKEKPLLYSNYSTPKEAYYSVLKAYFDAGYTLAK</sequence>
<keyword evidence="4 10" id="KW-0732">Signal</keyword>
<feature type="domain" description="GH10" evidence="11">
    <location>
        <begin position="36"/>
        <end position="389"/>
    </location>
</feature>
<name>A0A1S8TAZ8_9CLOT</name>
<feature type="signal peptide" evidence="10">
    <location>
        <begin position="1"/>
        <end position="27"/>
    </location>
</feature>
<dbReference type="OrthoDB" id="9809277at2"/>
<evidence type="ECO:0000313" key="13">
    <source>
        <dbReference type="Proteomes" id="UP000190890"/>
    </source>
</evidence>
<evidence type="ECO:0000256" key="1">
    <source>
        <dbReference type="ARBA" id="ARBA00000681"/>
    </source>
</evidence>
<evidence type="ECO:0000256" key="6">
    <source>
        <dbReference type="ARBA" id="ARBA00023277"/>
    </source>
</evidence>
<dbReference type="PROSITE" id="PS51760">
    <property type="entry name" value="GH10_2"/>
    <property type="match status" value="1"/>
</dbReference>
<comment type="caution">
    <text evidence="12">The sequence shown here is derived from an EMBL/GenBank/DDBJ whole genome shotgun (WGS) entry which is preliminary data.</text>
</comment>
<dbReference type="EMBL" id="LZZM01000194">
    <property type="protein sequence ID" value="OOM74784.1"/>
    <property type="molecule type" value="Genomic_DNA"/>
</dbReference>
<organism evidence="12 13">
    <name type="scientific">Clostridium puniceum</name>
    <dbReference type="NCBI Taxonomy" id="29367"/>
    <lineage>
        <taxon>Bacteria</taxon>
        <taxon>Bacillati</taxon>
        <taxon>Bacillota</taxon>
        <taxon>Clostridia</taxon>
        <taxon>Eubacteriales</taxon>
        <taxon>Clostridiaceae</taxon>
        <taxon>Clostridium</taxon>
    </lineage>
</organism>
<keyword evidence="5 9" id="KW-0378">Hydrolase</keyword>
<dbReference type="Proteomes" id="UP000190890">
    <property type="component" value="Unassembled WGS sequence"/>
</dbReference>
<keyword evidence="6 9" id="KW-0119">Carbohydrate metabolism</keyword>
<evidence type="ECO:0000259" key="11">
    <source>
        <dbReference type="PROSITE" id="PS51760"/>
    </source>
</evidence>
<evidence type="ECO:0000256" key="2">
    <source>
        <dbReference type="ARBA" id="ARBA00007495"/>
    </source>
</evidence>
<feature type="chain" id="PRO_5013023882" description="Beta-xylanase" evidence="10">
    <location>
        <begin position="28"/>
        <end position="399"/>
    </location>
</feature>
<proteinExistence type="inferred from homology"/>
<comment type="catalytic activity">
    <reaction evidence="1 9">
        <text>Endohydrolysis of (1-&gt;4)-beta-D-xylosidic linkages in xylans.</text>
        <dbReference type="EC" id="3.2.1.8"/>
    </reaction>
</comment>
<evidence type="ECO:0000256" key="5">
    <source>
        <dbReference type="ARBA" id="ARBA00022801"/>
    </source>
</evidence>
<evidence type="ECO:0000256" key="4">
    <source>
        <dbReference type="ARBA" id="ARBA00022729"/>
    </source>
</evidence>
<dbReference type="EC" id="3.2.1.8" evidence="9"/>
<keyword evidence="3 12" id="KW-0858">Xylan degradation</keyword>
<keyword evidence="13" id="KW-1185">Reference proteome</keyword>
<evidence type="ECO:0000313" key="12">
    <source>
        <dbReference type="EMBL" id="OOM74784.1"/>
    </source>
</evidence>
<dbReference type="PANTHER" id="PTHR31490">
    <property type="entry name" value="GLYCOSYL HYDROLASE"/>
    <property type="match status" value="1"/>
</dbReference>
<dbReference type="PRINTS" id="PR00134">
    <property type="entry name" value="GLHYDRLASE10"/>
</dbReference>
<keyword evidence="8 9" id="KW-0624">Polysaccharide degradation</keyword>
<evidence type="ECO:0000256" key="8">
    <source>
        <dbReference type="ARBA" id="ARBA00023326"/>
    </source>
</evidence>
<dbReference type="Pfam" id="PF00331">
    <property type="entry name" value="Glyco_hydro_10"/>
    <property type="match status" value="1"/>
</dbReference>
<comment type="similarity">
    <text evidence="2 9">Belongs to the glycosyl hydrolase 10 (cellulase F) family.</text>
</comment>
<dbReference type="InterPro" id="IPR001000">
    <property type="entry name" value="GH10_dom"/>
</dbReference>
<gene>
    <name evidence="12" type="primary">xynY</name>
    <name evidence="12" type="ORF">CLPUN_37060</name>
</gene>
<accession>A0A1S8TAZ8</accession>
<reference evidence="12 13" key="1">
    <citation type="submission" date="2016-05" db="EMBL/GenBank/DDBJ databases">
        <title>Microbial solvent formation.</title>
        <authorList>
            <person name="Poehlein A."/>
            <person name="Montoya Solano J.D."/>
            <person name="Flitsch S."/>
            <person name="Krabben P."/>
            <person name="Duerre P."/>
            <person name="Daniel R."/>
        </authorList>
    </citation>
    <scope>NUCLEOTIDE SEQUENCE [LARGE SCALE GENOMIC DNA]</scope>
    <source>
        <strain evidence="12 13">DSM 2619</strain>
    </source>
</reference>
<dbReference type="PANTHER" id="PTHR31490:SF88">
    <property type="entry name" value="BETA-XYLANASE"/>
    <property type="match status" value="1"/>
</dbReference>
<evidence type="ECO:0000256" key="3">
    <source>
        <dbReference type="ARBA" id="ARBA00022651"/>
    </source>
</evidence>
<dbReference type="STRING" id="29367.CLPUN_37060"/>
<evidence type="ECO:0000256" key="7">
    <source>
        <dbReference type="ARBA" id="ARBA00023295"/>
    </source>
</evidence>
<evidence type="ECO:0000256" key="10">
    <source>
        <dbReference type="SAM" id="SignalP"/>
    </source>
</evidence>
<dbReference type="GO" id="GO:0045493">
    <property type="term" value="P:xylan catabolic process"/>
    <property type="evidence" value="ECO:0007669"/>
    <property type="project" value="UniProtKB-KW"/>
</dbReference>
<evidence type="ECO:0000256" key="9">
    <source>
        <dbReference type="RuleBase" id="RU361174"/>
    </source>
</evidence>